<evidence type="ECO:0000256" key="1">
    <source>
        <dbReference type="SAM" id="Phobius"/>
    </source>
</evidence>
<evidence type="ECO:0000313" key="2">
    <source>
        <dbReference type="EMBL" id="MBX33365.1"/>
    </source>
</evidence>
<keyword evidence="1" id="KW-1133">Transmembrane helix</keyword>
<accession>A0A2P2MT35</accession>
<name>A0A2P2MT35_RHIMU</name>
<sequence length="26" mass="3040">MNRYWLLYLSTIPVHINLVATLIHTG</sequence>
<organism evidence="2">
    <name type="scientific">Rhizophora mucronata</name>
    <name type="common">Asiatic mangrove</name>
    <dbReference type="NCBI Taxonomy" id="61149"/>
    <lineage>
        <taxon>Eukaryota</taxon>
        <taxon>Viridiplantae</taxon>
        <taxon>Streptophyta</taxon>
        <taxon>Embryophyta</taxon>
        <taxon>Tracheophyta</taxon>
        <taxon>Spermatophyta</taxon>
        <taxon>Magnoliopsida</taxon>
        <taxon>eudicotyledons</taxon>
        <taxon>Gunneridae</taxon>
        <taxon>Pentapetalae</taxon>
        <taxon>rosids</taxon>
        <taxon>fabids</taxon>
        <taxon>Malpighiales</taxon>
        <taxon>Rhizophoraceae</taxon>
        <taxon>Rhizophora</taxon>
    </lineage>
</organism>
<proteinExistence type="predicted"/>
<keyword evidence="1" id="KW-0472">Membrane</keyword>
<dbReference type="AlphaFoldDB" id="A0A2P2MT35"/>
<keyword evidence="1" id="KW-0812">Transmembrane</keyword>
<dbReference type="EMBL" id="GGEC01052881">
    <property type="protein sequence ID" value="MBX33365.1"/>
    <property type="molecule type" value="Transcribed_RNA"/>
</dbReference>
<reference evidence="2" key="1">
    <citation type="submission" date="2018-02" db="EMBL/GenBank/DDBJ databases">
        <title>Rhizophora mucronata_Transcriptome.</title>
        <authorList>
            <person name="Meera S.P."/>
            <person name="Sreeshan A."/>
            <person name="Augustine A."/>
        </authorList>
    </citation>
    <scope>NUCLEOTIDE SEQUENCE</scope>
    <source>
        <tissue evidence="2">Leaf</tissue>
    </source>
</reference>
<feature type="transmembrane region" description="Helical" evidence="1">
    <location>
        <begin position="6"/>
        <end position="23"/>
    </location>
</feature>
<protein>
    <submittedName>
        <fullName evidence="2">Uncharacterized protein</fullName>
    </submittedName>
</protein>